<gene>
    <name evidence="2" type="ORF">OVA965_LOCUS29999</name>
    <name evidence="3" type="ORF">TMI583_LOCUS30790</name>
</gene>
<evidence type="ECO:0000256" key="1">
    <source>
        <dbReference type="SAM" id="Coils"/>
    </source>
</evidence>
<dbReference type="EMBL" id="CAJNOK010021512">
    <property type="protein sequence ID" value="CAF1333471.1"/>
    <property type="molecule type" value="Genomic_DNA"/>
</dbReference>
<name>A0A8S2R6F9_9BILA</name>
<proteinExistence type="predicted"/>
<feature type="coiled-coil region" evidence="1">
    <location>
        <begin position="16"/>
        <end position="108"/>
    </location>
</feature>
<sequence length="119" mass="14694">LDNKIRKASESYQMNEKKLTDEKTRLIETNKNLEDKLRQRDDDFRKQYESIEHGHRQTMNQMQKNYEEKLQQAQFRVAEVEEEMRVLLLETERRRKTFEDRIKQLNSVMHDFQNFQQSL</sequence>
<protein>
    <submittedName>
        <fullName evidence="3">Uncharacterized protein</fullName>
    </submittedName>
</protein>
<dbReference type="AlphaFoldDB" id="A0A8S2R6F9"/>
<reference evidence="3" key="1">
    <citation type="submission" date="2021-02" db="EMBL/GenBank/DDBJ databases">
        <authorList>
            <person name="Nowell W R."/>
        </authorList>
    </citation>
    <scope>NUCLEOTIDE SEQUENCE</scope>
</reference>
<evidence type="ECO:0000313" key="2">
    <source>
        <dbReference type="EMBL" id="CAF1333471.1"/>
    </source>
</evidence>
<comment type="caution">
    <text evidence="3">The sequence shown here is derived from an EMBL/GenBank/DDBJ whole genome shotgun (WGS) entry which is preliminary data.</text>
</comment>
<feature type="non-terminal residue" evidence="3">
    <location>
        <position position="119"/>
    </location>
</feature>
<evidence type="ECO:0000313" key="3">
    <source>
        <dbReference type="EMBL" id="CAF4144820.1"/>
    </source>
</evidence>
<keyword evidence="1" id="KW-0175">Coiled coil</keyword>
<dbReference type="Proteomes" id="UP000682733">
    <property type="component" value="Unassembled WGS sequence"/>
</dbReference>
<evidence type="ECO:0000313" key="4">
    <source>
        <dbReference type="Proteomes" id="UP000682733"/>
    </source>
</evidence>
<accession>A0A8S2R6F9</accession>
<organism evidence="3 4">
    <name type="scientific">Didymodactylos carnosus</name>
    <dbReference type="NCBI Taxonomy" id="1234261"/>
    <lineage>
        <taxon>Eukaryota</taxon>
        <taxon>Metazoa</taxon>
        <taxon>Spiralia</taxon>
        <taxon>Gnathifera</taxon>
        <taxon>Rotifera</taxon>
        <taxon>Eurotatoria</taxon>
        <taxon>Bdelloidea</taxon>
        <taxon>Philodinida</taxon>
        <taxon>Philodinidae</taxon>
        <taxon>Didymodactylos</taxon>
    </lineage>
</organism>
<dbReference type="Proteomes" id="UP000677228">
    <property type="component" value="Unassembled WGS sequence"/>
</dbReference>
<dbReference type="EMBL" id="CAJOBA010043132">
    <property type="protein sequence ID" value="CAF4144820.1"/>
    <property type="molecule type" value="Genomic_DNA"/>
</dbReference>